<keyword evidence="4" id="KW-1185">Reference proteome</keyword>
<dbReference type="EMBL" id="NCQP01000006">
    <property type="protein sequence ID" value="OWJ54271.1"/>
    <property type="molecule type" value="Genomic_DNA"/>
</dbReference>
<accession>A0A0P0N1M9</accession>
<protein>
    <recommendedName>
        <fullName evidence="5">RING-type domain-containing protein</fullName>
    </recommendedName>
</protein>
<dbReference type="AlphaFoldDB" id="A0A0P0N1M9"/>
<proteinExistence type="predicted"/>
<dbReference type="KEGG" id="pdl:Pyrde_0134"/>
<evidence type="ECO:0000313" key="4">
    <source>
        <dbReference type="Proteomes" id="UP000196694"/>
    </source>
</evidence>
<dbReference type="OrthoDB" id="7529at2157"/>
<dbReference type="STRING" id="1273541.Pyrde_0134"/>
<evidence type="ECO:0000313" key="1">
    <source>
        <dbReference type="EMBL" id="ALL00184.1"/>
    </source>
</evidence>
<gene>
    <name evidence="2" type="ORF">Pdsh_07220</name>
    <name evidence="1" type="ORF">Pyrde_0134</name>
</gene>
<dbReference type="Proteomes" id="UP000196694">
    <property type="component" value="Unassembled WGS sequence"/>
</dbReference>
<dbReference type="GeneID" id="26098460"/>
<dbReference type="EMBL" id="CP013011">
    <property type="protein sequence ID" value="ALL00184.1"/>
    <property type="molecule type" value="Genomic_DNA"/>
</dbReference>
<organism evidence="1 3">
    <name type="scientific">Pyrodictium delaneyi</name>
    <dbReference type="NCBI Taxonomy" id="1273541"/>
    <lineage>
        <taxon>Archaea</taxon>
        <taxon>Thermoproteota</taxon>
        <taxon>Thermoprotei</taxon>
        <taxon>Desulfurococcales</taxon>
        <taxon>Pyrodictiaceae</taxon>
        <taxon>Pyrodictium</taxon>
    </lineage>
</organism>
<reference evidence="1 3" key="1">
    <citation type="submission" date="2015-10" db="EMBL/GenBank/DDBJ databases">
        <title>Complete genome sequence of hyperthermophilic archaeon Pyrodictium delaneyi Su06.</title>
        <authorList>
            <person name="Jung J.-H."/>
            <person name="Lin J."/>
            <person name="Holden J.F."/>
            <person name="Park C.-S."/>
        </authorList>
    </citation>
    <scope>NUCLEOTIDE SEQUENCE [LARGE SCALE GENOMIC DNA]</scope>
    <source>
        <strain evidence="1 3">Su06</strain>
    </source>
</reference>
<evidence type="ECO:0008006" key="5">
    <source>
        <dbReference type="Google" id="ProtNLM"/>
    </source>
</evidence>
<dbReference type="Proteomes" id="UP000058613">
    <property type="component" value="Chromosome"/>
</dbReference>
<name>A0A0P0N1M9_9CREN</name>
<evidence type="ECO:0000313" key="2">
    <source>
        <dbReference type="EMBL" id="OWJ54271.1"/>
    </source>
</evidence>
<sequence length="81" mass="9431">MSTSGLKGINAVGHRGWVEVKCRICAKKLDITLDIVYACQHCRDRYDAYFCTADARRLHYRCPFCGRELQPITPWIAQKRR</sequence>
<reference evidence="2 4" key="2">
    <citation type="submission" date="2017-05" db="EMBL/GenBank/DDBJ databases">
        <title>The draft genome of the hyperthermophilic archaeon 'Pyrodictium delaneyi strain Hulk', an iron and nitrate reducer, reveals the capacity for sulfate reduction.</title>
        <authorList>
            <person name="Demey L.M."/>
            <person name="Miller C."/>
            <person name="Manzella M."/>
            <person name="Reguera G."/>
            <person name="Kashefi K."/>
        </authorList>
    </citation>
    <scope>NUCLEOTIDE SEQUENCE [LARGE SCALE GENOMIC DNA]</scope>
    <source>
        <strain evidence="2 4">Hulk</strain>
    </source>
</reference>
<dbReference type="RefSeq" id="WP_055407342.1">
    <property type="nucleotide sequence ID" value="NZ_CP013011.1"/>
</dbReference>
<evidence type="ECO:0000313" key="3">
    <source>
        <dbReference type="Proteomes" id="UP000058613"/>
    </source>
</evidence>